<feature type="active site" description="Proton donor" evidence="11">
    <location>
        <position position="211"/>
    </location>
</feature>
<dbReference type="Pfam" id="PF00113">
    <property type="entry name" value="Enolase_C"/>
    <property type="match status" value="1"/>
</dbReference>
<dbReference type="InterPro" id="IPR020811">
    <property type="entry name" value="Enolase_N"/>
</dbReference>
<name>A0AAX6MQ68_9PEZI</name>
<keyword evidence="5 13" id="KW-0460">Magnesium</keyword>
<dbReference type="PRINTS" id="PR00148">
    <property type="entry name" value="ENOLASE"/>
</dbReference>
<dbReference type="InterPro" id="IPR029017">
    <property type="entry name" value="Enolase-like_N"/>
</dbReference>
<feature type="binding site" evidence="13">
    <location>
        <position position="322"/>
    </location>
    <ligand>
        <name>Mg(2+)</name>
        <dbReference type="ChEBI" id="CHEBI:18420"/>
    </ligand>
</feature>
<dbReference type="PIRSF" id="PIRSF001400">
    <property type="entry name" value="Enolase"/>
    <property type="match status" value="1"/>
</dbReference>
<dbReference type="PROSITE" id="PS00164">
    <property type="entry name" value="ENOLASE"/>
    <property type="match status" value="1"/>
</dbReference>
<feature type="active site" description="Proton acceptor" evidence="11">
    <location>
        <position position="347"/>
    </location>
</feature>
<feature type="binding site" evidence="12">
    <location>
        <position position="159"/>
    </location>
    <ligand>
        <name>substrate</name>
    </ligand>
</feature>
<dbReference type="GO" id="GO:0004634">
    <property type="term" value="F:phosphopyruvate hydratase activity"/>
    <property type="evidence" value="ECO:0007669"/>
    <property type="project" value="UniProtKB-EC"/>
</dbReference>
<dbReference type="GO" id="GO:0006096">
    <property type="term" value="P:glycolytic process"/>
    <property type="evidence" value="ECO:0007669"/>
    <property type="project" value="UniProtKB-KW"/>
</dbReference>
<dbReference type="CDD" id="cd03313">
    <property type="entry name" value="enolase"/>
    <property type="match status" value="1"/>
</dbReference>
<dbReference type="InterPro" id="IPR000941">
    <property type="entry name" value="Enolase"/>
</dbReference>
<feature type="binding site" evidence="12">
    <location>
        <position position="297"/>
    </location>
    <ligand>
        <name>substrate</name>
    </ligand>
</feature>
<evidence type="ECO:0000259" key="15">
    <source>
        <dbReference type="SMART" id="SM01193"/>
    </source>
</evidence>
<reference evidence="16 17" key="1">
    <citation type="journal article" date="2024" name="Front Chem Biol">
        <title>Unveiling the potential of Daldinia eschscholtzii MFLUCC 19-0629 through bioactivity and bioinformatics studies for enhanced sustainable agriculture production.</title>
        <authorList>
            <person name="Brooks S."/>
            <person name="Weaver J.A."/>
            <person name="Klomchit A."/>
            <person name="Alharthi S.A."/>
            <person name="Onlamun T."/>
            <person name="Nurani R."/>
            <person name="Vong T.K."/>
            <person name="Alberti F."/>
            <person name="Greco C."/>
        </authorList>
    </citation>
    <scope>NUCLEOTIDE SEQUENCE [LARGE SCALE GENOMIC DNA]</scope>
    <source>
        <strain evidence="16">MFLUCC 19-0629</strain>
    </source>
</reference>
<organism evidence="16 17">
    <name type="scientific">Daldinia eschscholtzii</name>
    <dbReference type="NCBI Taxonomy" id="292717"/>
    <lineage>
        <taxon>Eukaryota</taxon>
        <taxon>Fungi</taxon>
        <taxon>Dikarya</taxon>
        <taxon>Ascomycota</taxon>
        <taxon>Pezizomycotina</taxon>
        <taxon>Sordariomycetes</taxon>
        <taxon>Xylariomycetidae</taxon>
        <taxon>Xylariales</taxon>
        <taxon>Hypoxylaceae</taxon>
        <taxon>Daldinia</taxon>
    </lineage>
</organism>
<protein>
    <recommendedName>
        <fullName evidence="4">Enolase</fullName>
        <ecNumber evidence="3">4.2.1.11</ecNumber>
    </recommendedName>
    <alternativeName>
        <fullName evidence="8">2-phospho-D-glycerate hydro-lyase</fullName>
    </alternativeName>
    <alternativeName>
        <fullName evidence="9">2-phosphoglycerate dehydratase</fullName>
    </alternativeName>
</protein>
<evidence type="ECO:0000256" key="2">
    <source>
        <dbReference type="ARBA" id="ARBA00009604"/>
    </source>
</evidence>
<feature type="domain" description="Enolase C-terminal TIM barrel" evidence="14">
    <location>
        <begin position="143"/>
        <end position="435"/>
    </location>
</feature>
<evidence type="ECO:0000256" key="3">
    <source>
        <dbReference type="ARBA" id="ARBA00012058"/>
    </source>
</evidence>
<proteinExistence type="inferred from homology"/>
<dbReference type="InterPro" id="IPR020809">
    <property type="entry name" value="Enolase_CS"/>
</dbReference>
<evidence type="ECO:0000259" key="14">
    <source>
        <dbReference type="SMART" id="SM01192"/>
    </source>
</evidence>
<evidence type="ECO:0000256" key="10">
    <source>
        <dbReference type="ARBA" id="ARBA00048333"/>
    </source>
</evidence>
<evidence type="ECO:0000256" key="7">
    <source>
        <dbReference type="ARBA" id="ARBA00023239"/>
    </source>
</evidence>
<feature type="domain" description="Enolase N-terminal" evidence="15">
    <location>
        <begin position="3"/>
        <end position="134"/>
    </location>
</feature>
<gene>
    <name evidence="16" type="primary">EMP7</name>
    <name evidence="16" type="ORF">Daesc_004288</name>
</gene>
<dbReference type="SFLD" id="SFLDG00178">
    <property type="entry name" value="enolase"/>
    <property type="match status" value="1"/>
</dbReference>
<dbReference type="Gene3D" id="3.20.20.120">
    <property type="entry name" value="Enolase-like C-terminal domain"/>
    <property type="match status" value="1"/>
</dbReference>
<dbReference type="EMBL" id="JBANMG010000004">
    <property type="protein sequence ID" value="KAK6954321.1"/>
    <property type="molecule type" value="Genomic_DNA"/>
</dbReference>
<dbReference type="FunFam" id="3.30.390.10:FF:000001">
    <property type="entry name" value="Enolase"/>
    <property type="match status" value="1"/>
</dbReference>
<dbReference type="SUPFAM" id="SSF54826">
    <property type="entry name" value="Enolase N-terminal domain-like"/>
    <property type="match status" value="1"/>
</dbReference>
<keyword evidence="7" id="KW-0456">Lyase</keyword>
<evidence type="ECO:0000256" key="11">
    <source>
        <dbReference type="PIRSR" id="PIRSR001400-1"/>
    </source>
</evidence>
<dbReference type="Proteomes" id="UP001369815">
    <property type="component" value="Unassembled WGS sequence"/>
</dbReference>
<dbReference type="FunFam" id="3.20.20.120:FF:000002">
    <property type="entry name" value="Enolase 1"/>
    <property type="match status" value="1"/>
</dbReference>
<feature type="binding site" evidence="13">
    <location>
        <position position="246"/>
    </location>
    <ligand>
        <name>Mg(2+)</name>
        <dbReference type="ChEBI" id="CHEBI:18420"/>
    </ligand>
</feature>
<dbReference type="Pfam" id="PF03952">
    <property type="entry name" value="Enolase_N"/>
    <property type="match status" value="1"/>
</dbReference>
<evidence type="ECO:0000256" key="8">
    <source>
        <dbReference type="ARBA" id="ARBA00031125"/>
    </source>
</evidence>
<dbReference type="InterPro" id="IPR036849">
    <property type="entry name" value="Enolase-like_C_sf"/>
</dbReference>
<feature type="binding site" evidence="12">
    <location>
        <position position="168"/>
    </location>
    <ligand>
        <name>substrate</name>
    </ligand>
</feature>
<evidence type="ECO:0000256" key="13">
    <source>
        <dbReference type="PIRSR" id="PIRSR001400-3"/>
    </source>
</evidence>
<dbReference type="HAMAP" id="MF_00318">
    <property type="entry name" value="Enolase"/>
    <property type="match status" value="1"/>
</dbReference>
<keyword evidence="17" id="KW-1185">Reference proteome</keyword>
<evidence type="ECO:0000256" key="4">
    <source>
        <dbReference type="ARBA" id="ARBA00017068"/>
    </source>
</evidence>
<dbReference type="EC" id="4.2.1.11" evidence="3"/>
<feature type="binding site" evidence="12">
    <location>
        <position position="398"/>
    </location>
    <ligand>
        <name>substrate</name>
    </ligand>
</feature>
<evidence type="ECO:0000313" key="17">
    <source>
        <dbReference type="Proteomes" id="UP001369815"/>
    </source>
</evidence>
<evidence type="ECO:0000256" key="6">
    <source>
        <dbReference type="ARBA" id="ARBA00023152"/>
    </source>
</evidence>
<evidence type="ECO:0000256" key="1">
    <source>
        <dbReference type="ARBA" id="ARBA00005031"/>
    </source>
</evidence>
<dbReference type="NCBIfam" id="TIGR01060">
    <property type="entry name" value="eno"/>
    <property type="match status" value="1"/>
</dbReference>
<feature type="binding site" evidence="12">
    <location>
        <begin position="374"/>
        <end position="377"/>
    </location>
    <ligand>
        <name>substrate</name>
    </ligand>
</feature>
<dbReference type="GO" id="GO:0000015">
    <property type="term" value="C:phosphopyruvate hydratase complex"/>
    <property type="evidence" value="ECO:0007669"/>
    <property type="project" value="InterPro"/>
</dbReference>
<dbReference type="InterPro" id="IPR020810">
    <property type="entry name" value="Enolase_C"/>
</dbReference>
<keyword evidence="13" id="KW-0479">Metal-binding</keyword>
<accession>A0AAX6MQ68</accession>
<feature type="binding site" evidence="12">
    <location>
        <position position="322"/>
    </location>
    <ligand>
        <name>substrate</name>
    </ligand>
</feature>
<dbReference type="SFLD" id="SFLDF00002">
    <property type="entry name" value="enolase"/>
    <property type="match status" value="1"/>
</dbReference>
<comment type="pathway">
    <text evidence="1">Carbohydrate degradation; glycolysis; pyruvate from D-glyceraldehyde 3-phosphate: step 4/5.</text>
</comment>
<dbReference type="PANTHER" id="PTHR11902:SF1">
    <property type="entry name" value="ENOLASE"/>
    <property type="match status" value="1"/>
</dbReference>
<feature type="binding site" evidence="13">
    <location>
        <position position="297"/>
    </location>
    <ligand>
        <name>Mg(2+)</name>
        <dbReference type="ChEBI" id="CHEBI:18420"/>
    </ligand>
</feature>
<keyword evidence="6" id="KW-0324">Glycolysis</keyword>
<dbReference type="SMART" id="SM01193">
    <property type="entry name" value="Enolase_N"/>
    <property type="match status" value="1"/>
</dbReference>
<sequence>MAIKKIHARSVYDSRGNPTVEVDVVTETGLHRAIVPSGASTGQHEACELRDGDKAKWGGKGVTKAVENVNTIIAPAVIKEGLDVKDQSAVDKFLNSLDGTPNKTKLGANAILGVSLAIAKAGAAEKNVPLYAHVSDLAGTKKPYVLPVPFLNVLNGGSHAGGRLAFQEFMIVPTAAPSFSEALRYGAEVYQKLKVLAKKNYGQSAGNVGDEGGVAPDIQTAVEALDLITEAIEQAGYTGKVKIALDVASSEFYKEDVKKYDLDFKNPDSDPSKWITYEELAALYSDLVKKYPIISIEDPFAEDDWEAWSYFYKTQDIQIVGDDLTVTNPIRIKKAIELKAANALLLKVNQIGTLTESIQAAKDSYADGWGVMVSHRSGETEDVTIADIVVGIRAGQIKTGAPARSERLAKLNQILRIEEELGDNAVYAGENFRKAVNL</sequence>
<dbReference type="AlphaFoldDB" id="A0AAX6MQ68"/>
<dbReference type="SUPFAM" id="SSF51604">
    <property type="entry name" value="Enolase C-terminal domain-like"/>
    <property type="match status" value="1"/>
</dbReference>
<comment type="caution">
    <text evidence="16">The sequence shown here is derived from an EMBL/GenBank/DDBJ whole genome shotgun (WGS) entry which is preliminary data.</text>
</comment>
<comment type="catalytic activity">
    <reaction evidence="10">
        <text>(2R)-2-phosphoglycerate = phosphoenolpyruvate + H2O</text>
        <dbReference type="Rhea" id="RHEA:10164"/>
        <dbReference type="ChEBI" id="CHEBI:15377"/>
        <dbReference type="ChEBI" id="CHEBI:58289"/>
        <dbReference type="ChEBI" id="CHEBI:58702"/>
        <dbReference type="EC" id="4.2.1.11"/>
    </reaction>
</comment>
<dbReference type="GO" id="GO:0000287">
    <property type="term" value="F:magnesium ion binding"/>
    <property type="evidence" value="ECO:0007669"/>
    <property type="project" value="InterPro"/>
</dbReference>
<comment type="similarity">
    <text evidence="2">Belongs to the enolase family.</text>
</comment>
<evidence type="ECO:0000256" key="5">
    <source>
        <dbReference type="ARBA" id="ARBA00022842"/>
    </source>
</evidence>
<dbReference type="SFLD" id="SFLDS00001">
    <property type="entry name" value="Enolase"/>
    <property type="match status" value="1"/>
</dbReference>
<evidence type="ECO:0000313" key="16">
    <source>
        <dbReference type="EMBL" id="KAK6954321.1"/>
    </source>
</evidence>
<dbReference type="PANTHER" id="PTHR11902">
    <property type="entry name" value="ENOLASE"/>
    <property type="match status" value="1"/>
</dbReference>
<evidence type="ECO:0000256" key="9">
    <source>
        <dbReference type="ARBA" id="ARBA00032132"/>
    </source>
</evidence>
<dbReference type="SMART" id="SM01192">
    <property type="entry name" value="Enolase_C"/>
    <property type="match status" value="1"/>
</dbReference>
<comment type="cofactor">
    <cofactor evidence="13">
        <name>Mg(2+)</name>
        <dbReference type="ChEBI" id="CHEBI:18420"/>
    </cofactor>
    <text evidence="13">Mg(2+) is required for catalysis and for stabilizing the dimer.</text>
</comment>
<evidence type="ECO:0000256" key="12">
    <source>
        <dbReference type="PIRSR" id="PIRSR001400-2"/>
    </source>
</evidence>
<dbReference type="Gene3D" id="3.30.390.10">
    <property type="entry name" value="Enolase-like, N-terminal domain"/>
    <property type="match status" value="1"/>
</dbReference>